<dbReference type="Proteomes" id="UP000316968">
    <property type="component" value="Chromosome"/>
</dbReference>
<dbReference type="AlphaFoldDB" id="A0A4Y6V027"/>
<organism evidence="2 3">
    <name type="scientific">Saccharibacillus brassicae</name>
    <dbReference type="NCBI Taxonomy" id="2583377"/>
    <lineage>
        <taxon>Bacteria</taxon>
        <taxon>Bacillati</taxon>
        <taxon>Bacillota</taxon>
        <taxon>Bacilli</taxon>
        <taxon>Bacillales</taxon>
        <taxon>Paenibacillaceae</taxon>
        <taxon>Saccharibacillus</taxon>
    </lineage>
</organism>
<evidence type="ECO:0000313" key="3">
    <source>
        <dbReference type="Proteomes" id="UP000316968"/>
    </source>
</evidence>
<dbReference type="OrthoDB" id="9797344at2"/>
<evidence type="ECO:0000259" key="1">
    <source>
        <dbReference type="PROSITE" id="PS51831"/>
    </source>
</evidence>
<name>A0A4Y6V027_SACBS</name>
<dbReference type="Gene3D" id="1.20.58.1910">
    <property type="match status" value="1"/>
</dbReference>
<dbReference type="Gene3D" id="1.10.472.50">
    <property type="entry name" value="HD-domain/PDEase-like"/>
    <property type="match status" value="1"/>
</dbReference>
<reference evidence="2 3" key="1">
    <citation type="submission" date="2019-06" db="EMBL/GenBank/DDBJ databases">
        <title>Saccharibacillus brassicae sp. nov., an endophytic bacterium isolated from Chinese cabbage seeds (Brassica pekinensis).</title>
        <authorList>
            <person name="Jiang L."/>
            <person name="Lee J."/>
            <person name="Kim S.W."/>
        </authorList>
    </citation>
    <scope>NUCLEOTIDE SEQUENCE [LARGE SCALE GENOMIC DNA]</scope>
    <source>
        <strain evidence="3">KCTC 43072 / ATSA2</strain>
    </source>
</reference>
<dbReference type="Pfam" id="PF01966">
    <property type="entry name" value="HD"/>
    <property type="match status" value="1"/>
</dbReference>
<proteinExistence type="predicted"/>
<dbReference type="SUPFAM" id="SSF109604">
    <property type="entry name" value="HD-domain/PDEase-like"/>
    <property type="match status" value="1"/>
</dbReference>
<dbReference type="PANTHER" id="PTHR33594">
    <property type="entry name" value="SUPERFAMILY HYDROLASE, PUTATIVE (AFU_ORTHOLOGUE AFUA_1G03035)-RELATED"/>
    <property type="match status" value="1"/>
</dbReference>
<dbReference type="EMBL" id="CP041217">
    <property type="protein sequence ID" value="QDH22734.1"/>
    <property type="molecule type" value="Genomic_DNA"/>
</dbReference>
<dbReference type="RefSeq" id="WP_141449275.1">
    <property type="nucleotide sequence ID" value="NZ_CP041217.1"/>
</dbReference>
<feature type="domain" description="HD" evidence="1">
    <location>
        <begin position="41"/>
        <end position="142"/>
    </location>
</feature>
<dbReference type="SMART" id="SM00471">
    <property type="entry name" value="HDc"/>
    <property type="match status" value="1"/>
</dbReference>
<accession>A0A4Y6V027</accession>
<dbReference type="InterPro" id="IPR003607">
    <property type="entry name" value="HD/PDEase_dom"/>
</dbReference>
<keyword evidence="3" id="KW-1185">Reference proteome</keyword>
<dbReference type="PANTHER" id="PTHR33594:SF1">
    <property type="entry name" value="HD_PDEASE DOMAIN-CONTAINING PROTEIN"/>
    <property type="match status" value="1"/>
</dbReference>
<dbReference type="PROSITE" id="PS51831">
    <property type="entry name" value="HD"/>
    <property type="match status" value="1"/>
</dbReference>
<sequence>MEHSQQAQVQAQTPLDRQTDILEAAAALAQRELEHEGSGHDWWHIRRVTELAKRIGAAEGADLFICELAALLHDLADEKLVADPESGIRRTANWMLEHGVAEADTDRIMEIIATMSFKGGSGRPMSTLEGRVVQDADRLDAIGAIGIARTFVYSGKKGRPMHDPNLPVRQNMTPEEYRSGNDTAINHFYEKLLLLKDRLNTPCGRRIADSRHAYMEEFLERFDREWNGADLLDGEEPL</sequence>
<dbReference type="InterPro" id="IPR006674">
    <property type="entry name" value="HD_domain"/>
</dbReference>
<evidence type="ECO:0000313" key="2">
    <source>
        <dbReference type="EMBL" id="QDH22734.1"/>
    </source>
</evidence>
<dbReference type="KEGG" id="saca:FFV09_18935"/>
<protein>
    <submittedName>
        <fullName evidence="2">HD domain-containing protein</fullName>
    </submittedName>
</protein>
<gene>
    <name evidence="2" type="ORF">FFV09_18935</name>
</gene>
<dbReference type="CDD" id="cd00077">
    <property type="entry name" value="HDc"/>
    <property type="match status" value="1"/>
</dbReference>